<evidence type="ECO:0000256" key="2">
    <source>
        <dbReference type="ARBA" id="ARBA00012182"/>
    </source>
</evidence>
<evidence type="ECO:0000313" key="19">
    <source>
        <dbReference type="EMBL" id="RZF48829.1"/>
    </source>
</evidence>
<feature type="compositionally biased region" description="Polar residues" evidence="15">
    <location>
        <begin position="828"/>
        <end position="837"/>
    </location>
</feature>
<feature type="compositionally biased region" description="Acidic residues" evidence="15">
    <location>
        <begin position="969"/>
        <end position="995"/>
    </location>
</feature>
<feature type="compositionally biased region" description="Low complexity" evidence="15">
    <location>
        <begin position="49"/>
        <end position="62"/>
    </location>
</feature>
<dbReference type="InterPro" id="IPR012677">
    <property type="entry name" value="Nucleotide-bd_a/b_plait_sf"/>
</dbReference>
<feature type="compositionally biased region" description="Low complexity" evidence="15">
    <location>
        <begin position="410"/>
        <end position="422"/>
    </location>
</feature>
<dbReference type="EC" id="2.1.1.354" evidence="2"/>
<evidence type="ECO:0000259" key="16">
    <source>
        <dbReference type="PROSITE" id="PS50102"/>
    </source>
</evidence>
<feature type="compositionally biased region" description="Polar residues" evidence="15">
    <location>
        <begin position="264"/>
        <end position="292"/>
    </location>
</feature>
<dbReference type="InterPro" id="IPR035979">
    <property type="entry name" value="RBD_domain_sf"/>
</dbReference>
<keyword evidence="10" id="KW-0539">Nucleus</keyword>
<dbReference type="EMBL" id="QKKF02000897">
    <property type="protein sequence ID" value="RZF48829.1"/>
    <property type="molecule type" value="Genomic_DNA"/>
</dbReference>
<evidence type="ECO:0000256" key="6">
    <source>
        <dbReference type="ARBA" id="ARBA00022853"/>
    </source>
</evidence>
<evidence type="ECO:0000256" key="12">
    <source>
        <dbReference type="ARBA" id="ARBA00047583"/>
    </source>
</evidence>
<dbReference type="STRING" id="195883.A0A482XTM8"/>
<dbReference type="InterPro" id="IPR024657">
    <property type="entry name" value="COMPASS_Set1_N-SET"/>
</dbReference>
<feature type="region of interest" description="Disordered" evidence="15">
    <location>
        <begin position="907"/>
        <end position="1018"/>
    </location>
</feature>
<keyword evidence="7 14" id="KW-0694">RNA-binding</keyword>
<evidence type="ECO:0000259" key="17">
    <source>
        <dbReference type="PROSITE" id="PS50280"/>
    </source>
</evidence>
<sequence>MTHPFNHRGSGSHNLDKKSIHHHQRNHQHHNHRHHSTSTNHQHNHQQNHEQNNQQNQQQTHQQNHHHNHHHHNQAQQNNKVVRNYKLLVDPVLTKGTSKLYRYDGLDPTLPPVQLRDPRNKLPRYLNRLDFLDLPVPKFKIDSNYVGIPPPLEVTMLNLNDNIDRAFLKDMVHKIGAVDELFISYHPITKKHLGLAKIIFEDKEAAKLFVEKFNKTSVMGKIIDVFLDPFGKKFHKIYIDCTEEKVIQVKTSEKKDERIRNHQHSSNSKRVTLSGKNDSSIPKPTVNGEKNASVPVSSVDLWPRKDDNIEKSLNHSSYSFKHVSQTLSEYKAQCSTQSSRNSNLNMCDQNYSVVSTATRTSNLNICDQNYSVASSTTRTSTLNICDQNYSVASSTSESSSYVGSDMSNYTPSSNMSCSTPSSFHQPSPTSFPVQPYLPPPPPLPPPSIHYNNVLPTAPPPLPPPQWIPSLTNQSYHNPPYVFQTSSTTCPPRIPPPVDDKSDSKEVTKSLDLDTRIENLLKESSMSGNVPSFLKIINSDYDESKKSLVKVKMKADSKIKRKRSFDSDDYLQYSPPPAPIHESANSPLSTPPSPFISKHVYLQCFQNGVESAKRARKQELLETNQFLGFADTLDDSLDDKIGPGVKEKDPSDQKLPNCDNQQSVNQTCLSGSNSTTVTKLPTVLPSYNYPVKDTMSSNYALTVPVPDPYWQTQKPPLTYYDHRMSYTTMPPSFHLPPSHHPSHLNFPPTASFLSRPCPPPPPPPEPVARPQDPFMITINAVVDKLMVELKQILKKDINKKMIEITAFKAFEMWWDEQVSMSKDGKSIEETSQPAVAQQTETTTTTKSSETIISSMLETSALDPIAMGGLGLGFRAAIPKMPSFRRKMKAPSPPPMDESSFVDDASDHDEIVQQSESDLQDTSVDVPQSQVYDESEMLPSRRSSSSTSSASSPSPSSSSSQSEDSSSSSDSSEESGCEEDQLEDNLLDIISIEEIEDYLGCRTPDGQSTPIPEEFDSWLDETPTEELITKTDESKLDAVESTNDLKLGESLENGEISSEKEEETSCPVLKVQVERLKFNGADSENRIEVSHQKEENEHKLGSCEVDDIELEETRIVKCDDHRYGDQPSLAINESPHRDTHPPATKKMKLTLRDSFTKRDIIEEMRIMYSFLTNGIDSEDIGFLKRSYEALLANDQLSYWFNDTHWVDHPITALTSVKKRKPDDVPVHPTGCARAEGYYKLDVKQKAKHKYHFGKSVPMASSLNYDQEPGPLKCCGTKKQAISREARSNQRRLLTAFSTCTDSDLLKFNGLKFRKKHLKFAKSAIHDWGLFAMEPIAADEMVIEYVGQMIRPVVADVRERYYEAIGIGSSYLFRIDSDTIIDATKCGNLSRFINHSCNPNCYAKIITIENQKKIVIYSKQPISVNEEITYDYKFPIEDQKIPCLCGAQGCRGTLN</sequence>
<dbReference type="InParanoid" id="A0A482XTM8"/>
<dbReference type="FunFam" id="2.170.270.10:FF:000010">
    <property type="entry name" value="Histone-lysine N-methyltransferase"/>
    <property type="match status" value="1"/>
</dbReference>
<feature type="region of interest" description="Disordered" evidence="15">
    <location>
        <begin position="484"/>
        <end position="506"/>
    </location>
</feature>
<dbReference type="InterPro" id="IPR044570">
    <property type="entry name" value="Set1-like"/>
</dbReference>
<evidence type="ECO:0000256" key="4">
    <source>
        <dbReference type="ARBA" id="ARBA00022679"/>
    </source>
</evidence>
<evidence type="ECO:0000256" key="15">
    <source>
        <dbReference type="SAM" id="MobiDB-lite"/>
    </source>
</evidence>
<keyword evidence="6" id="KW-0156">Chromatin regulator</keyword>
<dbReference type="FunCoup" id="A0A482XTM8">
    <property type="interactions" value="737"/>
</dbReference>
<dbReference type="Pfam" id="PF00856">
    <property type="entry name" value="SET"/>
    <property type="match status" value="1"/>
</dbReference>
<dbReference type="SUPFAM" id="SSF54928">
    <property type="entry name" value="RNA-binding domain, RBD"/>
    <property type="match status" value="1"/>
</dbReference>
<evidence type="ECO:0000256" key="1">
    <source>
        <dbReference type="ARBA" id="ARBA00004123"/>
    </source>
</evidence>
<evidence type="ECO:0000256" key="8">
    <source>
        <dbReference type="ARBA" id="ARBA00023015"/>
    </source>
</evidence>
<feature type="compositionally biased region" description="Pro residues" evidence="15">
    <location>
        <begin position="435"/>
        <end position="447"/>
    </location>
</feature>
<comment type="caution">
    <text evidence="19">The sequence shown here is derived from an EMBL/GenBank/DDBJ whole genome shotgun (WGS) entry which is preliminary data.</text>
</comment>
<feature type="compositionally biased region" description="Basic and acidic residues" evidence="15">
    <location>
        <begin position="637"/>
        <end position="651"/>
    </location>
</feature>
<feature type="region of interest" description="Disordered" evidence="15">
    <location>
        <begin position="1"/>
        <end position="77"/>
    </location>
</feature>
<evidence type="ECO:0000256" key="3">
    <source>
        <dbReference type="ARBA" id="ARBA00022603"/>
    </source>
</evidence>
<comment type="catalytic activity">
    <reaction evidence="12">
        <text>N(6)-methyl-L-lysyl(4)-[histone H3] + S-adenosyl-L-methionine = N(6),N(6)-dimethyl-L-lysyl(4)-[histone H3] + S-adenosyl-L-homocysteine + H(+)</text>
        <dbReference type="Rhea" id="RHEA:60268"/>
        <dbReference type="Rhea" id="RHEA-COMP:15540"/>
        <dbReference type="Rhea" id="RHEA-COMP:15543"/>
        <dbReference type="ChEBI" id="CHEBI:15378"/>
        <dbReference type="ChEBI" id="CHEBI:57856"/>
        <dbReference type="ChEBI" id="CHEBI:59789"/>
        <dbReference type="ChEBI" id="CHEBI:61929"/>
        <dbReference type="ChEBI" id="CHEBI:61976"/>
    </reaction>
</comment>
<comment type="catalytic activity">
    <reaction evidence="11">
        <text>L-lysyl(4)-[histone H3] + 3 S-adenosyl-L-methionine = N(6),N(6),N(6)-trimethyl-L-lysyl(4)-[histone H3] + 3 S-adenosyl-L-homocysteine + 3 H(+)</text>
        <dbReference type="Rhea" id="RHEA:60260"/>
        <dbReference type="Rhea" id="RHEA-COMP:15537"/>
        <dbReference type="Rhea" id="RHEA-COMP:15547"/>
        <dbReference type="ChEBI" id="CHEBI:15378"/>
        <dbReference type="ChEBI" id="CHEBI:29969"/>
        <dbReference type="ChEBI" id="CHEBI:57856"/>
        <dbReference type="ChEBI" id="CHEBI:59789"/>
        <dbReference type="ChEBI" id="CHEBI:61961"/>
        <dbReference type="EC" id="2.1.1.354"/>
    </reaction>
</comment>
<evidence type="ECO:0000256" key="7">
    <source>
        <dbReference type="ARBA" id="ARBA00022884"/>
    </source>
</evidence>
<dbReference type="Pfam" id="PF00076">
    <property type="entry name" value="RRM_1"/>
    <property type="match status" value="1"/>
</dbReference>
<dbReference type="Gene3D" id="3.30.70.330">
    <property type="match status" value="1"/>
</dbReference>
<reference evidence="19 20" key="1">
    <citation type="journal article" date="2017" name="Gigascience">
        <title>Genome sequence of the small brown planthopper, Laodelphax striatellus.</title>
        <authorList>
            <person name="Zhu J."/>
            <person name="Jiang F."/>
            <person name="Wang X."/>
            <person name="Yang P."/>
            <person name="Bao Y."/>
            <person name="Zhao W."/>
            <person name="Wang W."/>
            <person name="Lu H."/>
            <person name="Wang Q."/>
            <person name="Cui N."/>
            <person name="Li J."/>
            <person name="Chen X."/>
            <person name="Luo L."/>
            <person name="Yu J."/>
            <person name="Kang L."/>
            <person name="Cui F."/>
        </authorList>
    </citation>
    <scope>NUCLEOTIDE SEQUENCE [LARGE SCALE GENOMIC DNA]</scope>
    <source>
        <strain evidence="19">Lst14</strain>
    </source>
</reference>
<dbReference type="SMART" id="SM00317">
    <property type="entry name" value="SET"/>
    <property type="match status" value="1"/>
</dbReference>
<dbReference type="PROSITE" id="PS50280">
    <property type="entry name" value="SET"/>
    <property type="match status" value="1"/>
</dbReference>
<dbReference type="PANTHER" id="PTHR45814">
    <property type="entry name" value="HISTONE-LYSINE N-METHYLTRANSFERASE SETD1"/>
    <property type="match status" value="1"/>
</dbReference>
<feature type="domain" description="RRM" evidence="16">
    <location>
        <begin position="152"/>
        <end position="225"/>
    </location>
</feature>
<feature type="region of interest" description="Disordered" evidence="15">
    <location>
        <begin position="251"/>
        <end position="292"/>
    </location>
</feature>
<keyword evidence="5" id="KW-0949">S-adenosyl-L-methionine</keyword>
<feature type="compositionally biased region" description="Basic residues" evidence="15">
    <location>
        <begin position="19"/>
        <end position="46"/>
    </location>
</feature>
<keyword evidence="8" id="KW-0805">Transcription regulation</keyword>
<feature type="region of interest" description="Disordered" evidence="15">
    <location>
        <begin position="566"/>
        <end position="590"/>
    </location>
</feature>
<feature type="compositionally biased region" description="Low complexity" evidence="15">
    <location>
        <begin position="935"/>
        <end position="968"/>
    </location>
</feature>
<dbReference type="GO" id="GO:0048188">
    <property type="term" value="C:Set1C/COMPASS complex"/>
    <property type="evidence" value="ECO:0007669"/>
    <property type="project" value="InterPro"/>
</dbReference>
<dbReference type="GO" id="GO:0003723">
    <property type="term" value="F:RNA binding"/>
    <property type="evidence" value="ECO:0007669"/>
    <property type="project" value="UniProtKB-UniRule"/>
</dbReference>
<dbReference type="InterPro" id="IPR003616">
    <property type="entry name" value="Post-SET_dom"/>
</dbReference>
<evidence type="ECO:0000256" key="14">
    <source>
        <dbReference type="PROSITE-ProRule" id="PRU00176"/>
    </source>
</evidence>
<evidence type="ECO:0000256" key="5">
    <source>
        <dbReference type="ARBA" id="ARBA00022691"/>
    </source>
</evidence>
<feature type="compositionally biased region" description="Basic and acidic residues" evidence="15">
    <location>
        <begin position="251"/>
        <end position="260"/>
    </location>
</feature>
<keyword evidence="4" id="KW-0808">Transferase</keyword>
<feature type="compositionally biased region" description="Polar residues" evidence="15">
    <location>
        <begin position="910"/>
        <end position="930"/>
    </location>
</feature>
<feature type="domain" description="SET" evidence="17">
    <location>
        <begin position="1313"/>
        <end position="1430"/>
    </location>
</feature>
<protein>
    <recommendedName>
        <fullName evidence="2">[histone H3]-lysine(4) N-trimethyltransferase</fullName>
        <ecNumber evidence="2">2.1.1.354</ecNumber>
    </recommendedName>
</protein>
<proteinExistence type="predicted"/>
<dbReference type="Gene3D" id="2.170.270.10">
    <property type="entry name" value="SET domain"/>
    <property type="match status" value="1"/>
</dbReference>
<organism evidence="19 20">
    <name type="scientific">Laodelphax striatellus</name>
    <name type="common">Small brown planthopper</name>
    <name type="synonym">Delphax striatella</name>
    <dbReference type="NCBI Taxonomy" id="195883"/>
    <lineage>
        <taxon>Eukaryota</taxon>
        <taxon>Metazoa</taxon>
        <taxon>Ecdysozoa</taxon>
        <taxon>Arthropoda</taxon>
        <taxon>Hexapoda</taxon>
        <taxon>Insecta</taxon>
        <taxon>Pterygota</taxon>
        <taxon>Neoptera</taxon>
        <taxon>Paraneoptera</taxon>
        <taxon>Hemiptera</taxon>
        <taxon>Auchenorrhyncha</taxon>
        <taxon>Fulgoroidea</taxon>
        <taxon>Delphacidae</taxon>
        <taxon>Criomorphinae</taxon>
        <taxon>Laodelphax</taxon>
    </lineage>
</organism>
<evidence type="ECO:0000313" key="20">
    <source>
        <dbReference type="Proteomes" id="UP000291343"/>
    </source>
</evidence>
<keyword evidence="3" id="KW-0489">Methyltransferase</keyword>
<feature type="domain" description="Post-SET" evidence="18">
    <location>
        <begin position="1436"/>
        <end position="1452"/>
    </location>
</feature>
<feature type="compositionally biased region" description="Basic and acidic residues" evidence="15">
    <location>
        <begin position="497"/>
        <end position="506"/>
    </location>
</feature>
<dbReference type="CDD" id="cd19169">
    <property type="entry name" value="SET_SETD1"/>
    <property type="match status" value="1"/>
</dbReference>
<gene>
    <name evidence="19" type="ORF">LSTR_LSTR003209</name>
</gene>
<comment type="catalytic activity">
    <reaction evidence="13">
        <text>N(6),N(6)-dimethyl-L-lysyl(4)-[histone H3] + S-adenosyl-L-methionine = N(6),N(6),N(6)-trimethyl-L-lysyl(4)-[histone H3] + S-adenosyl-L-homocysteine + H(+)</text>
        <dbReference type="Rhea" id="RHEA:60272"/>
        <dbReference type="Rhea" id="RHEA-COMP:15537"/>
        <dbReference type="Rhea" id="RHEA-COMP:15540"/>
        <dbReference type="ChEBI" id="CHEBI:15378"/>
        <dbReference type="ChEBI" id="CHEBI:57856"/>
        <dbReference type="ChEBI" id="CHEBI:59789"/>
        <dbReference type="ChEBI" id="CHEBI:61961"/>
        <dbReference type="ChEBI" id="CHEBI:61976"/>
    </reaction>
</comment>
<evidence type="ECO:0000256" key="9">
    <source>
        <dbReference type="ARBA" id="ARBA00023163"/>
    </source>
</evidence>
<dbReference type="Pfam" id="PF11764">
    <property type="entry name" value="N-SET"/>
    <property type="match status" value="1"/>
</dbReference>
<evidence type="ECO:0000256" key="10">
    <source>
        <dbReference type="ARBA" id="ARBA00023242"/>
    </source>
</evidence>
<keyword evidence="20" id="KW-1185">Reference proteome</keyword>
<dbReference type="PROSITE" id="PS50868">
    <property type="entry name" value="POST_SET"/>
    <property type="match status" value="1"/>
</dbReference>
<feature type="region of interest" description="Disordered" evidence="15">
    <location>
        <begin position="823"/>
        <end position="848"/>
    </location>
</feature>
<dbReference type="InterPro" id="IPR000504">
    <property type="entry name" value="RRM_dom"/>
</dbReference>
<feature type="region of interest" description="Disordered" evidence="15">
    <location>
        <begin position="410"/>
        <end position="456"/>
    </location>
</feature>
<dbReference type="SMART" id="SM00508">
    <property type="entry name" value="PostSET"/>
    <property type="match status" value="1"/>
</dbReference>
<feature type="compositionally biased region" description="Polar residues" evidence="15">
    <location>
        <begin position="423"/>
        <end position="432"/>
    </location>
</feature>
<comment type="subcellular location">
    <subcellularLocation>
        <location evidence="1">Nucleus</location>
    </subcellularLocation>
</comment>
<name>A0A482XTM8_LAOST</name>
<evidence type="ECO:0000256" key="11">
    <source>
        <dbReference type="ARBA" id="ARBA00047571"/>
    </source>
</evidence>
<feature type="compositionally biased region" description="Basic residues" evidence="15">
    <location>
        <begin position="63"/>
        <end position="73"/>
    </location>
</feature>
<dbReference type="Proteomes" id="UP000291343">
    <property type="component" value="Unassembled WGS sequence"/>
</dbReference>
<evidence type="ECO:0000256" key="13">
    <source>
        <dbReference type="ARBA" id="ARBA00049129"/>
    </source>
</evidence>
<dbReference type="PANTHER" id="PTHR45814:SF2">
    <property type="entry name" value="HISTONE-LYSINE N-METHYLTRANSFERASE SETD1"/>
    <property type="match status" value="1"/>
</dbReference>
<dbReference type="GO" id="GO:0032259">
    <property type="term" value="P:methylation"/>
    <property type="evidence" value="ECO:0007669"/>
    <property type="project" value="UniProtKB-KW"/>
</dbReference>
<dbReference type="SMART" id="SM00360">
    <property type="entry name" value="RRM"/>
    <property type="match status" value="1"/>
</dbReference>
<dbReference type="OrthoDB" id="2306477at2759"/>
<dbReference type="SUPFAM" id="SSF82199">
    <property type="entry name" value="SET domain"/>
    <property type="match status" value="1"/>
</dbReference>
<dbReference type="GO" id="GO:0140999">
    <property type="term" value="F:histone H3K4 trimethyltransferase activity"/>
    <property type="evidence" value="ECO:0007669"/>
    <property type="project" value="UniProtKB-EC"/>
</dbReference>
<dbReference type="SMART" id="SM01291">
    <property type="entry name" value="N-SET"/>
    <property type="match status" value="1"/>
</dbReference>
<feature type="region of interest" description="Disordered" evidence="15">
    <location>
        <begin position="637"/>
        <end position="657"/>
    </location>
</feature>
<dbReference type="InterPro" id="IPR037841">
    <property type="entry name" value="SET_SETD1A/B"/>
</dbReference>
<dbReference type="InterPro" id="IPR001214">
    <property type="entry name" value="SET_dom"/>
</dbReference>
<dbReference type="PROSITE" id="PS50102">
    <property type="entry name" value="RRM"/>
    <property type="match status" value="1"/>
</dbReference>
<evidence type="ECO:0000259" key="18">
    <source>
        <dbReference type="PROSITE" id="PS50868"/>
    </source>
</evidence>
<accession>A0A482XTM8</accession>
<feature type="compositionally biased region" description="Low complexity" evidence="15">
    <location>
        <begin position="838"/>
        <end position="848"/>
    </location>
</feature>
<dbReference type="InterPro" id="IPR046341">
    <property type="entry name" value="SET_dom_sf"/>
</dbReference>
<keyword evidence="9" id="KW-0804">Transcription</keyword>